<comment type="subunit">
    <text evidence="5">May form a complex with LTO1.</text>
</comment>
<dbReference type="Proteomes" id="UP000481861">
    <property type="component" value="Unassembled WGS sequence"/>
</dbReference>
<name>A0A7C8M6M0_9PLEO</name>
<comment type="similarity">
    <text evidence="4">Belongs to the YAE1 family.</text>
</comment>
<evidence type="ECO:0000256" key="1">
    <source>
        <dbReference type="ARBA" id="ARBA00003836"/>
    </source>
</evidence>
<evidence type="ECO:0000256" key="7">
    <source>
        <dbReference type="ARBA" id="ARBA00018400"/>
    </source>
</evidence>
<gene>
    <name evidence="12" type="ORF">BDV95DRAFT_503146</name>
</gene>
<feature type="region of interest" description="Disordered" evidence="10">
    <location>
        <begin position="1"/>
        <end position="26"/>
    </location>
</feature>
<protein>
    <recommendedName>
        <fullName evidence="7">Protein YAE1</fullName>
    </recommendedName>
    <alternativeName>
        <fullName evidence="6">Protein yae1</fullName>
    </alternativeName>
</protein>
<comment type="subcellular location">
    <subcellularLocation>
        <location evidence="3">Cytoplasm</location>
    </subcellularLocation>
    <subcellularLocation>
        <location evidence="2">Nucleus</location>
    </subcellularLocation>
</comment>
<comment type="caution">
    <text evidence="12">The sequence shown here is derived from an EMBL/GenBank/DDBJ whole genome shotgun (WGS) entry which is preliminary data.</text>
</comment>
<evidence type="ECO:0000256" key="5">
    <source>
        <dbReference type="ARBA" id="ARBA00011427"/>
    </source>
</evidence>
<dbReference type="EMBL" id="JAADJZ010000024">
    <property type="protein sequence ID" value="KAF2867283.1"/>
    <property type="molecule type" value="Genomic_DNA"/>
</dbReference>
<dbReference type="GO" id="GO:0005737">
    <property type="term" value="C:cytoplasm"/>
    <property type="evidence" value="ECO:0007669"/>
    <property type="project" value="UniProtKB-SubCell"/>
</dbReference>
<dbReference type="PANTHER" id="PTHR18829:SF0">
    <property type="entry name" value="PROTEIN YAE1 HOMOLOG"/>
    <property type="match status" value="1"/>
</dbReference>
<feature type="domain" description="Essential protein Yae1 N-terminal" evidence="11">
    <location>
        <begin position="76"/>
        <end position="113"/>
    </location>
</feature>
<evidence type="ECO:0000256" key="4">
    <source>
        <dbReference type="ARBA" id="ARBA00007096"/>
    </source>
</evidence>
<accession>A0A7C8M6M0</accession>
<keyword evidence="8" id="KW-0963">Cytoplasm</keyword>
<evidence type="ECO:0000256" key="10">
    <source>
        <dbReference type="SAM" id="MobiDB-lite"/>
    </source>
</evidence>
<dbReference type="GO" id="GO:0005634">
    <property type="term" value="C:nucleus"/>
    <property type="evidence" value="ECO:0007669"/>
    <property type="project" value="UniProtKB-SubCell"/>
</dbReference>
<evidence type="ECO:0000256" key="6">
    <source>
        <dbReference type="ARBA" id="ARBA00017286"/>
    </source>
</evidence>
<evidence type="ECO:0000256" key="8">
    <source>
        <dbReference type="ARBA" id="ARBA00022490"/>
    </source>
</evidence>
<dbReference type="InterPro" id="IPR038881">
    <property type="entry name" value="Yae1-like"/>
</dbReference>
<evidence type="ECO:0000256" key="2">
    <source>
        <dbReference type="ARBA" id="ARBA00004123"/>
    </source>
</evidence>
<dbReference type="InterPro" id="IPR019191">
    <property type="entry name" value="Essential_protein_Yae1_N"/>
</dbReference>
<keyword evidence="13" id="KW-1185">Reference proteome</keyword>
<organism evidence="12 13">
    <name type="scientific">Massariosphaeria phaeospora</name>
    <dbReference type="NCBI Taxonomy" id="100035"/>
    <lineage>
        <taxon>Eukaryota</taxon>
        <taxon>Fungi</taxon>
        <taxon>Dikarya</taxon>
        <taxon>Ascomycota</taxon>
        <taxon>Pezizomycotina</taxon>
        <taxon>Dothideomycetes</taxon>
        <taxon>Pleosporomycetidae</taxon>
        <taxon>Pleosporales</taxon>
        <taxon>Pleosporales incertae sedis</taxon>
        <taxon>Massariosphaeria</taxon>
    </lineage>
</organism>
<keyword evidence="9" id="KW-0539">Nucleus</keyword>
<reference evidence="12 13" key="1">
    <citation type="submission" date="2020-01" db="EMBL/GenBank/DDBJ databases">
        <authorList>
            <consortium name="DOE Joint Genome Institute"/>
            <person name="Haridas S."/>
            <person name="Albert R."/>
            <person name="Binder M."/>
            <person name="Bloem J."/>
            <person name="Labutti K."/>
            <person name="Salamov A."/>
            <person name="Andreopoulos B."/>
            <person name="Baker S.E."/>
            <person name="Barry K."/>
            <person name="Bills G."/>
            <person name="Bluhm B.H."/>
            <person name="Cannon C."/>
            <person name="Castanera R."/>
            <person name="Culley D.E."/>
            <person name="Daum C."/>
            <person name="Ezra D."/>
            <person name="Gonzalez J.B."/>
            <person name="Henrissat B."/>
            <person name="Kuo A."/>
            <person name="Liang C."/>
            <person name="Lipzen A."/>
            <person name="Lutzoni F."/>
            <person name="Magnuson J."/>
            <person name="Mondo S."/>
            <person name="Nolan M."/>
            <person name="Ohm R."/>
            <person name="Pangilinan J."/>
            <person name="Park H.-J.H."/>
            <person name="Ramirez L."/>
            <person name="Alfaro M."/>
            <person name="Sun H."/>
            <person name="Tritt A."/>
            <person name="Yoshinaga Y."/>
            <person name="Zwiers L.-H.L."/>
            <person name="Turgeon B.G."/>
            <person name="Goodwin S.B."/>
            <person name="Spatafora J.W."/>
            <person name="Crous P.W."/>
            <person name="Grigoriev I.V."/>
        </authorList>
    </citation>
    <scope>NUCLEOTIDE SEQUENCE [LARGE SCALE GENOMIC DNA]</scope>
    <source>
        <strain evidence="12 13">CBS 611.86</strain>
    </source>
</reference>
<evidence type="ECO:0000256" key="3">
    <source>
        <dbReference type="ARBA" id="ARBA00004496"/>
    </source>
</evidence>
<sequence length="215" mass="23887">MFRDLSPTFGPVHLSAGNAPPTPPQNDLLDDIYGSAPSSPGLASHDFMGHDGSRNQVDEILSDLPSRQRALDTEAYREGLSNSKGQFVQEGFDEGYSLGAELGQRVGYILGVLQGFVAALRGHDQPQWEDAKGLWEGAQKELAIEQLLGQTWVNEEGIWKWSVRGEEEEVTFREVADQHPVVKSWTDKVRATARKWGVDLDAVEKNQKPEEEEQS</sequence>
<comment type="function">
    <text evidence="1">The complex LTO1:YAE1 may function as a target specific adapter that probably recruits apo-RPLI1 to the cytosolic iron-sulfur protein assembly (CIA) complex machinery. May be required for biogenesis of the large ribosomal subunit and initiation of translation.</text>
</comment>
<evidence type="ECO:0000313" key="12">
    <source>
        <dbReference type="EMBL" id="KAF2867283.1"/>
    </source>
</evidence>
<dbReference type="AlphaFoldDB" id="A0A7C8M6M0"/>
<evidence type="ECO:0000259" key="11">
    <source>
        <dbReference type="Pfam" id="PF09811"/>
    </source>
</evidence>
<dbReference type="Pfam" id="PF09811">
    <property type="entry name" value="Yae1_N"/>
    <property type="match status" value="1"/>
</dbReference>
<dbReference type="PANTHER" id="PTHR18829">
    <property type="entry name" value="PROTEIN YAE1 HOMOLOG"/>
    <property type="match status" value="1"/>
</dbReference>
<dbReference type="OrthoDB" id="20086at2759"/>
<proteinExistence type="inferred from homology"/>
<evidence type="ECO:0000256" key="9">
    <source>
        <dbReference type="ARBA" id="ARBA00023242"/>
    </source>
</evidence>
<evidence type="ECO:0000313" key="13">
    <source>
        <dbReference type="Proteomes" id="UP000481861"/>
    </source>
</evidence>